<reference evidence="2" key="1">
    <citation type="submission" date="2021-02" db="EMBL/GenBank/DDBJ databases">
        <authorList>
            <person name="Dougan E. K."/>
            <person name="Rhodes N."/>
            <person name="Thang M."/>
            <person name="Chan C."/>
        </authorList>
    </citation>
    <scope>NUCLEOTIDE SEQUENCE</scope>
</reference>
<dbReference type="Proteomes" id="UP000604046">
    <property type="component" value="Unassembled WGS sequence"/>
</dbReference>
<name>A0A812PXF3_9DINO</name>
<feature type="compositionally biased region" description="Basic and acidic residues" evidence="1">
    <location>
        <begin position="280"/>
        <end position="291"/>
    </location>
</feature>
<gene>
    <name evidence="2" type="ORF">SNAT2548_LOCUS20814</name>
</gene>
<feature type="region of interest" description="Disordered" evidence="1">
    <location>
        <begin position="19"/>
        <end position="47"/>
    </location>
</feature>
<sequence length="495" mass="51108">MEVVSVQSALSTGMLPYQTPIAEAPSPPTAVPQRASAGMSGAGGGSASRAGRVVGVAALMASWRIAARRGKVARKADGQPSYHDNRCLPDGTPLESAGNMSMRPERPPKEPFVAQPQSYEQALEGCLPDGTPLPKSSTYSARSEALAEATQGCLADGTPLGQVGNRFIKPQAPAPLPQASRFIKPQDLPTAAPTPGNQSIKPQMQAAASPPRVSRFIKPEDLPAPTPSRASTSPRLPAPTDPLEAARKGPAVPIQSAVSQKNFVRVSLEGTPGDTPIHADQQKGRTAEKNTDAATVPALSEEPTKKEMEAAIAALNAMMALPSATPAAPEHRTPLVAAALVSEFEDTSAAVAEAVVESEGTSLLDEAVVVSEFDDASLPEAEPVVSESGRAALPSPSKKSAVVEEVVAAMREMREEGDTKVEKEKDVPSEPAWQVPEGLAAAATLAASLVFVNASFFSDVGTEIRSSPTPPVAAVRPASALPSNQGPTGATFTGV</sequence>
<dbReference type="AlphaFoldDB" id="A0A812PXF3"/>
<feature type="region of interest" description="Disordered" evidence="1">
    <location>
        <begin position="186"/>
        <end position="253"/>
    </location>
</feature>
<feature type="region of interest" description="Disordered" evidence="1">
    <location>
        <begin position="466"/>
        <end position="495"/>
    </location>
</feature>
<dbReference type="EMBL" id="CAJNDS010002224">
    <property type="protein sequence ID" value="CAE7381287.1"/>
    <property type="molecule type" value="Genomic_DNA"/>
</dbReference>
<protein>
    <submittedName>
        <fullName evidence="2">Uncharacterized protein</fullName>
    </submittedName>
</protein>
<evidence type="ECO:0000313" key="3">
    <source>
        <dbReference type="Proteomes" id="UP000604046"/>
    </source>
</evidence>
<feature type="region of interest" description="Disordered" evidence="1">
    <location>
        <begin position="76"/>
        <end position="112"/>
    </location>
</feature>
<accession>A0A812PXF3</accession>
<keyword evidence="3" id="KW-1185">Reference proteome</keyword>
<feature type="region of interest" description="Disordered" evidence="1">
    <location>
        <begin position="269"/>
        <end position="295"/>
    </location>
</feature>
<feature type="compositionally biased region" description="Polar residues" evidence="1">
    <location>
        <begin position="481"/>
        <end position="495"/>
    </location>
</feature>
<evidence type="ECO:0000313" key="2">
    <source>
        <dbReference type="EMBL" id="CAE7381287.1"/>
    </source>
</evidence>
<proteinExistence type="predicted"/>
<organism evidence="2 3">
    <name type="scientific">Symbiodinium natans</name>
    <dbReference type="NCBI Taxonomy" id="878477"/>
    <lineage>
        <taxon>Eukaryota</taxon>
        <taxon>Sar</taxon>
        <taxon>Alveolata</taxon>
        <taxon>Dinophyceae</taxon>
        <taxon>Suessiales</taxon>
        <taxon>Symbiodiniaceae</taxon>
        <taxon>Symbiodinium</taxon>
    </lineage>
</organism>
<comment type="caution">
    <text evidence="2">The sequence shown here is derived from an EMBL/GenBank/DDBJ whole genome shotgun (WGS) entry which is preliminary data.</text>
</comment>
<evidence type="ECO:0000256" key="1">
    <source>
        <dbReference type="SAM" id="MobiDB-lite"/>
    </source>
</evidence>